<dbReference type="RefSeq" id="WP_052243544.1">
    <property type="nucleotide sequence ID" value="NZ_JWJO01000025.1"/>
</dbReference>
<accession>A0A161SCH0</accession>
<gene>
    <name evidence="1" type="ORF">AV926_04070</name>
</gene>
<dbReference type="Proteomes" id="UP000076630">
    <property type="component" value="Unassembled WGS sequence"/>
</dbReference>
<sequence length="862" mass="95937">MLCFSVTYGQVNKTVGTRITDVTTDKALRTNAILDLESTSKGFFLPRMTTLQRDAIKKEMGKDNGLAVYNIDNDCVEYWSEQASKWMSLCGTLPPAKLDLAEDSCQSISFSGFDMSDGKPLLQQGVSLNPTKQYMVVRLKVNQVGTYTISASSQNGYFFSGEGQFQAIGTYEVILKGMGTPVKGYDQNGAVKGDKLQFIVNGIDSKVCIDTELLVKPADLDFIINKALYKAKGTYNVGVAASLKKGNSIEIDIKVNAAGQAIVTATNKTLGLTFMASKKIDSNDTKLVLELVEGENIPKQNDSGVYELDFEVNTKKPAETINNSKAQVEVEKTQIKAIYEDVNLGKEPYYQGDKLNVNHTIELPFKVINSGKTSLSLSNGQELMFKSDNIMLSMPSDDNPTQLVQFSAVKGVTLPNTDSVKLTLKADAKYFEIVDGDVYNLPLDKKPVAYIIDCNSVKSNRGAIPYNQPIGDSYYITAKVNVTVVGEYEINTTMEVDGIIFSTTKDGVKQVFTKTGTQEVTLYAVDKTIVPTNRGEYSVNLKANDKSEIYCSGIKVKVGYQDINILLLKSDPDNQSLEALFFTGKNKDGQSRFGENGVFAETGTVNVTTYDLYNNNTELIRNTIAKDIRAKKYNFIMTIGEYGIRAIDKNITDALYDYTINNDGIFLMLTTFYHYNNNVTKNYIDAVTEYIISIGAFQSKEGLELIKKFNQGKDVVLTNYATDRDYNMTVHDFSNPLTSVKKGYEYHRLSGTKYKNIHWYYAPDIGNRLTLNAEGTRYKAIVTDRKKLDRGLVFTHRDYPNLIWAPVGSSWFSGLLNKNGQADDKTGEPYKEDYNGRIPIETDTAPFATNLYIELISRLANK</sequence>
<evidence type="ECO:0000313" key="1">
    <source>
        <dbReference type="EMBL" id="KZE83844.1"/>
    </source>
</evidence>
<reference evidence="1 2" key="1">
    <citation type="submission" date="2016-01" db="EMBL/GenBank/DDBJ databases">
        <title>Whole genome sequencing of Myroides marinus L41.</title>
        <authorList>
            <person name="Hong K.W."/>
        </authorList>
    </citation>
    <scope>NUCLEOTIDE SEQUENCE [LARGE SCALE GENOMIC DNA]</scope>
    <source>
        <strain evidence="1 2">L41</strain>
    </source>
</reference>
<comment type="caution">
    <text evidence="1">The sequence shown here is derived from an EMBL/GenBank/DDBJ whole genome shotgun (WGS) entry which is preliminary data.</text>
</comment>
<dbReference type="EMBL" id="LQNU01000035">
    <property type="protein sequence ID" value="KZE83844.1"/>
    <property type="molecule type" value="Genomic_DNA"/>
</dbReference>
<name>A0A161SCH0_9FLAO</name>
<proteinExistence type="predicted"/>
<evidence type="ECO:0000313" key="2">
    <source>
        <dbReference type="Proteomes" id="UP000076630"/>
    </source>
</evidence>
<dbReference type="OrthoDB" id="1420875at2"/>
<dbReference type="AlphaFoldDB" id="A0A161SCH0"/>
<organism evidence="1 2">
    <name type="scientific">Myroides marinus</name>
    <dbReference type="NCBI Taxonomy" id="703342"/>
    <lineage>
        <taxon>Bacteria</taxon>
        <taxon>Pseudomonadati</taxon>
        <taxon>Bacteroidota</taxon>
        <taxon>Flavobacteriia</taxon>
        <taxon>Flavobacteriales</taxon>
        <taxon>Flavobacteriaceae</taxon>
        <taxon>Myroides</taxon>
    </lineage>
</organism>
<protein>
    <submittedName>
        <fullName evidence="1">Uncharacterized protein</fullName>
    </submittedName>
</protein>
<keyword evidence="2" id="KW-1185">Reference proteome</keyword>